<dbReference type="InterPro" id="IPR032698">
    <property type="entry name" value="SirB1_N"/>
</dbReference>
<evidence type="ECO:0000313" key="4">
    <source>
        <dbReference type="Proteomes" id="UP001210720"/>
    </source>
</evidence>
<comment type="similarity">
    <text evidence="1">Belongs to the UPF0162 family.</text>
</comment>
<keyword evidence="4" id="KW-1185">Reference proteome</keyword>
<evidence type="ECO:0000259" key="2">
    <source>
        <dbReference type="Pfam" id="PF13369"/>
    </source>
</evidence>
<evidence type="ECO:0000256" key="1">
    <source>
        <dbReference type="ARBA" id="ARBA00007100"/>
    </source>
</evidence>
<name>A0ABT4XUF9_9RHOB</name>
<gene>
    <name evidence="3" type="ORF">PFY00_12765</name>
</gene>
<evidence type="ECO:0000313" key="3">
    <source>
        <dbReference type="EMBL" id="MDA7425602.1"/>
    </source>
</evidence>
<organism evidence="3 4">
    <name type="scientific">Thalassococcus lentus</name>
    <dbReference type="NCBI Taxonomy" id="1210524"/>
    <lineage>
        <taxon>Bacteria</taxon>
        <taxon>Pseudomonadati</taxon>
        <taxon>Pseudomonadota</taxon>
        <taxon>Alphaproteobacteria</taxon>
        <taxon>Rhodobacterales</taxon>
        <taxon>Roseobacteraceae</taxon>
        <taxon>Thalassococcus</taxon>
    </lineage>
</organism>
<accession>A0ABT4XUF9</accession>
<sequence>MFEQDLTDVDFAEVMAAVERIIDPRLDGEAILAEIDRMAFHIQTATPKDAPEWDKVDAIRQYIYEPGYWNGNRAFAYDLDDPYGLKFENRFLSDYLADRRGNCVTMPFLFIAIGQRLGLDMRPSLAPQHVLVRFTTKEGEDHNIEATNGGLRSDNAPYVNNMPITAKAIANRVFLATLSNEEAVAVIAIVVVEYLIKEKRYHDAMAVADTLLNHYPNFAYAMVKKGTAAYYLLKTKFYDEYPTAQDVPDDQRYYLAYLQRVNQNTFDQAEGLGWRPAER</sequence>
<dbReference type="EMBL" id="JAQIOY010000004">
    <property type="protein sequence ID" value="MDA7425602.1"/>
    <property type="molecule type" value="Genomic_DNA"/>
</dbReference>
<dbReference type="Pfam" id="PF13369">
    <property type="entry name" value="Transglut_core2"/>
    <property type="match status" value="1"/>
</dbReference>
<dbReference type="RefSeq" id="WP_271432964.1">
    <property type="nucleotide sequence ID" value="NZ_JAQIOY010000004.1"/>
</dbReference>
<comment type="caution">
    <text evidence="3">The sequence shown here is derived from an EMBL/GenBank/DDBJ whole genome shotgun (WGS) entry which is preliminary data.</text>
</comment>
<feature type="domain" description="Protein SirB1 N-terminal" evidence="2">
    <location>
        <begin position="30"/>
        <end position="152"/>
    </location>
</feature>
<reference evidence="3 4" key="1">
    <citation type="submission" date="2023-01" db="EMBL/GenBank/DDBJ databases">
        <title>Thalassococcus onchidii sp. nov., isolated from a marine invertebrate from the South China Sea.</title>
        <authorList>
            <person name="Xu S."/>
            <person name="Liu Z."/>
            <person name="Xu Y."/>
        </authorList>
    </citation>
    <scope>NUCLEOTIDE SEQUENCE [LARGE SCALE GENOMIC DNA]</scope>
    <source>
        <strain evidence="3 4">KCTC 32084</strain>
    </source>
</reference>
<proteinExistence type="inferred from homology"/>
<dbReference type="Proteomes" id="UP001210720">
    <property type="component" value="Unassembled WGS sequence"/>
</dbReference>
<protein>
    <recommendedName>
        <fullName evidence="2">Protein SirB1 N-terminal domain-containing protein</fullName>
    </recommendedName>
</protein>